<dbReference type="Pfam" id="PF13772">
    <property type="entry name" value="AIG2_2"/>
    <property type="match status" value="1"/>
</dbReference>
<evidence type="ECO:0000256" key="1">
    <source>
        <dbReference type="ARBA" id="ARBA00023239"/>
    </source>
</evidence>
<keyword evidence="5" id="KW-1185">Reference proteome</keyword>
<dbReference type="RefSeq" id="WP_089221443.1">
    <property type="nucleotide sequence ID" value="NZ_FZOS01000064.1"/>
</dbReference>
<evidence type="ECO:0000313" key="4">
    <source>
        <dbReference type="EMBL" id="SNT22597.1"/>
    </source>
</evidence>
<dbReference type="EMBL" id="FZOS01000064">
    <property type="protein sequence ID" value="SNT22597.1"/>
    <property type="molecule type" value="Genomic_DNA"/>
</dbReference>
<accession>A0A239KW44</accession>
<reference evidence="5" key="1">
    <citation type="submission" date="2017-06" db="EMBL/GenBank/DDBJ databases">
        <authorList>
            <person name="Varghese N."/>
            <person name="Submissions S."/>
        </authorList>
    </citation>
    <scope>NUCLEOTIDE SEQUENCE [LARGE SCALE GENOMIC DNA]</scope>
    <source>
        <strain evidence="5">LNB2</strain>
    </source>
</reference>
<dbReference type="SUPFAM" id="SSF110857">
    <property type="entry name" value="Gamma-glutamyl cyclotransferase-like"/>
    <property type="match status" value="1"/>
</dbReference>
<dbReference type="Proteomes" id="UP000198281">
    <property type="component" value="Unassembled WGS sequence"/>
</dbReference>
<evidence type="ECO:0000313" key="5">
    <source>
        <dbReference type="Proteomes" id="UP000198281"/>
    </source>
</evidence>
<keyword evidence="1" id="KW-0456">Lyase</keyword>
<dbReference type="AlphaFoldDB" id="A0A239KW44"/>
<dbReference type="InterPro" id="IPR036568">
    <property type="entry name" value="GGCT-like_sf"/>
</dbReference>
<dbReference type="GO" id="GO:0003839">
    <property type="term" value="F:gamma-glutamylcyclotransferase activity"/>
    <property type="evidence" value="ECO:0007669"/>
    <property type="project" value="InterPro"/>
</dbReference>
<dbReference type="InterPro" id="IPR013024">
    <property type="entry name" value="GGCT-like"/>
</dbReference>
<dbReference type="Gene3D" id="3.10.490.10">
    <property type="entry name" value="Gamma-glutamyl cyclotransferase-like"/>
    <property type="match status" value="1"/>
</dbReference>
<feature type="active site" description="Proton acceptor" evidence="2">
    <location>
        <position position="84"/>
    </location>
</feature>
<dbReference type="CDD" id="cd06661">
    <property type="entry name" value="GGCT_like"/>
    <property type="match status" value="1"/>
</dbReference>
<evidence type="ECO:0000256" key="3">
    <source>
        <dbReference type="PIRSR" id="PIRSR617939-2"/>
    </source>
</evidence>
<dbReference type="PANTHER" id="PTHR12935">
    <property type="entry name" value="GAMMA-GLUTAMYLCYCLOTRANSFERASE"/>
    <property type="match status" value="1"/>
</dbReference>
<proteinExistence type="predicted"/>
<dbReference type="InterPro" id="IPR017939">
    <property type="entry name" value="G-Glutamylcylcotransferase"/>
</dbReference>
<protein>
    <submittedName>
        <fullName evidence="4">AIG2-like family protein</fullName>
    </submittedName>
</protein>
<dbReference type="OrthoDB" id="141582at2"/>
<organism evidence="4 5">
    <name type="scientific">Edaphosphingomonas laterariae</name>
    <dbReference type="NCBI Taxonomy" id="861865"/>
    <lineage>
        <taxon>Bacteria</taxon>
        <taxon>Pseudomonadati</taxon>
        <taxon>Pseudomonadota</taxon>
        <taxon>Alphaproteobacteria</taxon>
        <taxon>Sphingomonadales</taxon>
        <taxon>Rhizorhabdaceae</taxon>
        <taxon>Edaphosphingomonas</taxon>
    </lineage>
</organism>
<evidence type="ECO:0000256" key="2">
    <source>
        <dbReference type="PIRSR" id="PIRSR617939-1"/>
    </source>
</evidence>
<name>A0A239KW44_9SPHN</name>
<feature type="binding site" evidence="3">
    <location>
        <position position="124"/>
    </location>
    <ligand>
        <name>substrate</name>
    </ligand>
</feature>
<dbReference type="PANTHER" id="PTHR12935:SF0">
    <property type="entry name" value="GAMMA-GLUTAMYLCYCLOTRANSFERASE"/>
    <property type="match status" value="1"/>
</dbReference>
<gene>
    <name evidence="4" type="ORF">SAMN06295912_1642</name>
</gene>
<sequence>MSTESFVTFAYGSNMPTARLRERCPSARTIGIAELSGHELRWHKRSRDGSGKCDIAASAAANGSVLGVLYEIAAHEKRALDRAEGLGAGYEEIEVEVLCGGSPITAKAYRATDTDPALRPYTWYRALVIAGAREHGLPASYIARLASVPADEDQDRTRHDEHMALIGGVRA</sequence>